<sequence>MSSNVPNKTDVSNPTQRRSPSPHSAKPGTHGATNGVPKRSPPKQTIRGGAKGKSLRKVKKVIKKAGNNNKKARPTGNRKAGSTGKRIRNGSRNAAKKFNFF</sequence>
<protein>
    <submittedName>
        <fullName evidence="2">Uncharacterized protein</fullName>
    </submittedName>
</protein>
<organism evidence="2 3">
    <name type="scientific">Ramazzottius varieornatus</name>
    <name type="common">Water bear</name>
    <name type="synonym">Tardigrade</name>
    <dbReference type="NCBI Taxonomy" id="947166"/>
    <lineage>
        <taxon>Eukaryota</taxon>
        <taxon>Metazoa</taxon>
        <taxon>Ecdysozoa</taxon>
        <taxon>Tardigrada</taxon>
        <taxon>Eutardigrada</taxon>
        <taxon>Parachela</taxon>
        <taxon>Hypsibioidea</taxon>
        <taxon>Ramazzottiidae</taxon>
        <taxon>Ramazzottius</taxon>
    </lineage>
</organism>
<reference evidence="2 3" key="1">
    <citation type="journal article" date="2016" name="Nat. Commun.">
        <title>Extremotolerant tardigrade genome and improved radiotolerance of human cultured cells by tardigrade-unique protein.</title>
        <authorList>
            <person name="Hashimoto T."/>
            <person name="Horikawa D.D."/>
            <person name="Saito Y."/>
            <person name="Kuwahara H."/>
            <person name="Kozuka-Hata H."/>
            <person name="Shin-I T."/>
            <person name="Minakuchi Y."/>
            <person name="Ohishi K."/>
            <person name="Motoyama A."/>
            <person name="Aizu T."/>
            <person name="Enomoto A."/>
            <person name="Kondo K."/>
            <person name="Tanaka S."/>
            <person name="Hara Y."/>
            <person name="Koshikawa S."/>
            <person name="Sagara H."/>
            <person name="Miura T."/>
            <person name="Yokobori S."/>
            <person name="Miyagawa K."/>
            <person name="Suzuki Y."/>
            <person name="Kubo T."/>
            <person name="Oyama M."/>
            <person name="Kohara Y."/>
            <person name="Fujiyama A."/>
            <person name="Arakawa K."/>
            <person name="Katayama T."/>
            <person name="Toyoda A."/>
            <person name="Kunieda T."/>
        </authorList>
    </citation>
    <scope>NUCLEOTIDE SEQUENCE [LARGE SCALE GENOMIC DNA]</scope>
    <source>
        <strain evidence="2 3">YOKOZUNA-1</strain>
    </source>
</reference>
<evidence type="ECO:0000313" key="2">
    <source>
        <dbReference type="EMBL" id="GAU93407.1"/>
    </source>
</evidence>
<evidence type="ECO:0000256" key="1">
    <source>
        <dbReference type="SAM" id="MobiDB-lite"/>
    </source>
</evidence>
<dbReference type="EMBL" id="BDGG01000002">
    <property type="protein sequence ID" value="GAU93407.1"/>
    <property type="molecule type" value="Genomic_DNA"/>
</dbReference>
<gene>
    <name evidence="2" type="primary">RvY_05355-1</name>
    <name evidence="2" type="synonym">RvY_05355.1</name>
    <name evidence="2" type="ORF">RvY_05355</name>
</gene>
<proteinExistence type="predicted"/>
<dbReference type="Proteomes" id="UP000186922">
    <property type="component" value="Unassembled WGS sequence"/>
</dbReference>
<feature type="compositionally biased region" description="Polar residues" evidence="1">
    <location>
        <begin position="1"/>
        <end position="22"/>
    </location>
</feature>
<keyword evidence="3" id="KW-1185">Reference proteome</keyword>
<feature type="compositionally biased region" description="Basic residues" evidence="1">
    <location>
        <begin position="53"/>
        <end position="63"/>
    </location>
</feature>
<accession>A0A1D1V1F5</accession>
<name>A0A1D1V1F5_RAMVA</name>
<evidence type="ECO:0000313" key="3">
    <source>
        <dbReference type="Proteomes" id="UP000186922"/>
    </source>
</evidence>
<comment type="caution">
    <text evidence="2">The sequence shown here is derived from an EMBL/GenBank/DDBJ whole genome shotgun (WGS) entry which is preliminary data.</text>
</comment>
<dbReference type="AlphaFoldDB" id="A0A1D1V1F5"/>
<feature type="region of interest" description="Disordered" evidence="1">
    <location>
        <begin position="1"/>
        <end position="101"/>
    </location>
</feature>